<keyword evidence="3" id="KW-1185">Reference proteome</keyword>
<gene>
    <name evidence="2" type="ORF">UABAM_03716</name>
</gene>
<accession>A0A5S9IQK8</accession>
<evidence type="ECO:0000256" key="1">
    <source>
        <dbReference type="SAM" id="Coils"/>
    </source>
</evidence>
<evidence type="ECO:0000313" key="3">
    <source>
        <dbReference type="Proteomes" id="UP000326354"/>
    </source>
</evidence>
<dbReference type="CDD" id="cd06503">
    <property type="entry name" value="ATP-synt_Fo_b"/>
    <property type="match status" value="1"/>
</dbReference>
<dbReference type="EMBL" id="AP019860">
    <property type="protein sequence ID" value="BBM85350.1"/>
    <property type="molecule type" value="Genomic_DNA"/>
</dbReference>
<evidence type="ECO:0000313" key="2">
    <source>
        <dbReference type="EMBL" id="BBM85350.1"/>
    </source>
</evidence>
<dbReference type="RefSeq" id="WP_151969458.1">
    <property type="nucleotide sequence ID" value="NZ_AP019860.1"/>
</dbReference>
<protein>
    <recommendedName>
        <fullName evidence="4">V-type proton ATPase subunit E</fullName>
    </recommendedName>
</protein>
<organism evidence="2 3">
    <name type="scientific">Uabimicrobium amorphum</name>
    <dbReference type="NCBI Taxonomy" id="2596890"/>
    <lineage>
        <taxon>Bacteria</taxon>
        <taxon>Pseudomonadati</taxon>
        <taxon>Planctomycetota</taxon>
        <taxon>Candidatus Uabimicrobiia</taxon>
        <taxon>Candidatus Uabimicrobiales</taxon>
        <taxon>Candidatus Uabimicrobiaceae</taxon>
        <taxon>Candidatus Uabimicrobium</taxon>
    </lineage>
</organism>
<dbReference type="KEGG" id="uam:UABAM_03716"/>
<dbReference type="Proteomes" id="UP000326354">
    <property type="component" value="Chromosome"/>
</dbReference>
<sequence length="192" mass="21380">MDIQELAKKLQQEGVDQGKEEAQKIIASAQEEAAKIQKEAEEKKQALIKEAQQEADKILESGKQNLQLAARDVTLQLKKDVEQIFHNLLNKQVKENLAKADIVKDLLQNLISQYTQKSGHSLKIEIPQKLSTDLESWLVSEVKATCEKSDNLAGFLVHDPDGGCIEVTNDSVQDALTPHLSDMVKGLLTQEK</sequence>
<reference evidence="2 3" key="1">
    <citation type="submission" date="2019-08" db="EMBL/GenBank/DDBJ databases">
        <title>Complete genome sequence of Candidatus Uab amorphum.</title>
        <authorList>
            <person name="Shiratori T."/>
            <person name="Suzuki S."/>
            <person name="Kakizawa Y."/>
            <person name="Ishida K."/>
        </authorList>
    </citation>
    <scope>NUCLEOTIDE SEQUENCE [LARGE SCALE GENOMIC DNA]</scope>
    <source>
        <strain evidence="2 3">SRT547</strain>
    </source>
</reference>
<dbReference type="AlphaFoldDB" id="A0A5S9IQK8"/>
<evidence type="ECO:0008006" key="4">
    <source>
        <dbReference type="Google" id="ProtNLM"/>
    </source>
</evidence>
<keyword evidence="1" id="KW-0175">Coiled coil</keyword>
<proteinExistence type="predicted"/>
<feature type="coiled-coil region" evidence="1">
    <location>
        <begin position="19"/>
        <end position="61"/>
    </location>
</feature>
<name>A0A5S9IQK8_UABAM</name>